<organism evidence="2 3">
    <name type="scientific">Desulfamplus magnetovallimortis</name>
    <dbReference type="NCBI Taxonomy" id="1246637"/>
    <lineage>
        <taxon>Bacteria</taxon>
        <taxon>Pseudomonadati</taxon>
        <taxon>Thermodesulfobacteriota</taxon>
        <taxon>Desulfobacteria</taxon>
        <taxon>Desulfobacterales</taxon>
        <taxon>Desulfobacteraceae</taxon>
        <taxon>Desulfamplus</taxon>
    </lineage>
</organism>
<sequence length="109" mass="12797">MIILRIIMNVLEEKHLELTQTLHSLIEPVGSETGCKSYSVSCDIHEKNRFYLMEEWETREDMDRHIKSNRFGVLLGTQTLLRNPLNLKIYSVSHLQGMERVKKIRTKLA</sequence>
<feature type="domain" description="ABM" evidence="1">
    <location>
        <begin position="2"/>
        <end position="90"/>
    </location>
</feature>
<dbReference type="AlphaFoldDB" id="A0A1W1HIY3"/>
<evidence type="ECO:0000259" key="1">
    <source>
        <dbReference type="PROSITE" id="PS51725"/>
    </source>
</evidence>
<evidence type="ECO:0000313" key="3">
    <source>
        <dbReference type="Proteomes" id="UP000191931"/>
    </source>
</evidence>
<reference evidence="2 3" key="1">
    <citation type="submission" date="2017-03" db="EMBL/GenBank/DDBJ databases">
        <authorList>
            <person name="Afonso C.L."/>
            <person name="Miller P.J."/>
            <person name="Scott M.A."/>
            <person name="Spackman E."/>
            <person name="Goraichik I."/>
            <person name="Dimitrov K.M."/>
            <person name="Suarez D.L."/>
            <person name="Swayne D.E."/>
        </authorList>
    </citation>
    <scope>NUCLEOTIDE SEQUENCE [LARGE SCALE GENOMIC DNA]</scope>
    <source>
        <strain evidence="2">PRJEB14757</strain>
    </source>
</reference>
<dbReference type="InterPro" id="IPR007138">
    <property type="entry name" value="ABM_dom"/>
</dbReference>
<gene>
    <name evidence="2" type="ORF">MTBBW1_640006</name>
</gene>
<protein>
    <recommendedName>
        <fullName evidence="1">ABM domain-containing protein</fullName>
    </recommendedName>
</protein>
<dbReference type="Pfam" id="PF03992">
    <property type="entry name" value="ABM"/>
    <property type="match status" value="1"/>
</dbReference>
<dbReference type="Proteomes" id="UP000191931">
    <property type="component" value="Unassembled WGS sequence"/>
</dbReference>
<proteinExistence type="predicted"/>
<dbReference type="OrthoDB" id="277125at2"/>
<dbReference type="SUPFAM" id="SSF54909">
    <property type="entry name" value="Dimeric alpha+beta barrel"/>
    <property type="match status" value="1"/>
</dbReference>
<dbReference type="STRING" id="1246637.MTBBW1_640006"/>
<dbReference type="EMBL" id="FWEV01000308">
    <property type="protein sequence ID" value="SLM32365.1"/>
    <property type="molecule type" value="Genomic_DNA"/>
</dbReference>
<dbReference type="PROSITE" id="PS51725">
    <property type="entry name" value="ABM"/>
    <property type="match status" value="1"/>
</dbReference>
<dbReference type="Gene3D" id="3.30.70.100">
    <property type="match status" value="1"/>
</dbReference>
<accession>A0A1W1HIY3</accession>
<dbReference type="InterPro" id="IPR011008">
    <property type="entry name" value="Dimeric_a/b-barrel"/>
</dbReference>
<name>A0A1W1HIY3_9BACT</name>
<evidence type="ECO:0000313" key="2">
    <source>
        <dbReference type="EMBL" id="SLM32365.1"/>
    </source>
</evidence>
<keyword evidence="3" id="KW-1185">Reference proteome</keyword>
<dbReference type="RefSeq" id="WP_080801982.1">
    <property type="nucleotide sequence ID" value="NZ_LT828542.1"/>
</dbReference>